<dbReference type="EMBL" id="JACCHS010000001">
    <property type="protein sequence ID" value="NYT46328.1"/>
    <property type="molecule type" value="Genomic_DNA"/>
</dbReference>
<name>A0A7Z0SC88_9GAMM</name>
<dbReference type="Pfam" id="PF03382">
    <property type="entry name" value="DUF285"/>
    <property type="match status" value="1"/>
</dbReference>
<accession>A0A7Z0SC88</accession>
<reference evidence="1 2" key="1">
    <citation type="submission" date="2020-05" db="EMBL/GenBank/DDBJ databases">
        <title>Horizontal transmission and recombination maintain forever young bacterial symbiont genomes.</title>
        <authorList>
            <person name="Russell S.L."/>
            <person name="Pepper-Tunick E."/>
            <person name="Svedberg J."/>
            <person name="Byrne A."/>
            <person name="Ruelas Castillo J."/>
            <person name="Vollmers C."/>
            <person name="Beinart R.A."/>
            <person name="Corbett-Detig R."/>
        </authorList>
    </citation>
    <scope>NUCLEOTIDE SEQUENCE [LARGE SCALE GENOMIC DNA]</scope>
    <source>
        <strain evidence="1">4727-3</strain>
    </source>
</reference>
<protein>
    <submittedName>
        <fullName evidence="1">BspA family leucine-rich repeat surface protein</fullName>
    </submittedName>
</protein>
<proteinExistence type="predicted"/>
<gene>
    <name evidence="1" type="ORF">H0A75_00010</name>
</gene>
<sequence>MWSSFSSTTNVGDISNWNTLKVTNMSHMFMAA</sequence>
<organism evidence="1 2">
    <name type="scientific">Candidatus Methanofishera endochildressiae</name>
    <dbReference type="NCBI Taxonomy" id="2738884"/>
    <lineage>
        <taxon>Bacteria</taxon>
        <taxon>Pseudomonadati</taxon>
        <taxon>Pseudomonadota</taxon>
        <taxon>Gammaproteobacteria</taxon>
        <taxon>Candidatus Methanofishera</taxon>
    </lineage>
</organism>
<dbReference type="Proteomes" id="UP000537890">
    <property type="component" value="Unassembled WGS sequence"/>
</dbReference>
<dbReference type="InterPro" id="IPR005046">
    <property type="entry name" value="DUF285"/>
</dbReference>
<evidence type="ECO:0000313" key="2">
    <source>
        <dbReference type="Proteomes" id="UP000537890"/>
    </source>
</evidence>
<comment type="caution">
    <text evidence="1">The sequence shown here is derived from an EMBL/GenBank/DDBJ whole genome shotgun (WGS) entry which is preliminary data.</text>
</comment>
<evidence type="ECO:0000313" key="1">
    <source>
        <dbReference type="EMBL" id="NYT46328.1"/>
    </source>
</evidence>
<dbReference type="AlphaFoldDB" id="A0A7Z0SC88"/>